<dbReference type="PANTHER" id="PTHR47169:SF2">
    <property type="entry name" value="OS01G0541250 PROTEIN"/>
    <property type="match status" value="1"/>
</dbReference>
<dbReference type="GO" id="GO:0003676">
    <property type="term" value="F:nucleic acid binding"/>
    <property type="evidence" value="ECO:0007669"/>
    <property type="project" value="InterPro"/>
</dbReference>
<organism evidence="1 2">
    <name type="scientific">Phytophthora fragariaefolia</name>
    <dbReference type="NCBI Taxonomy" id="1490495"/>
    <lineage>
        <taxon>Eukaryota</taxon>
        <taxon>Sar</taxon>
        <taxon>Stramenopiles</taxon>
        <taxon>Oomycota</taxon>
        <taxon>Peronosporomycetes</taxon>
        <taxon>Peronosporales</taxon>
        <taxon>Peronosporaceae</taxon>
        <taxon>Phytophthora</taxon>
    </lineage>
</organism>
<sequence>MNVNDLGLFSAVQACQRKKRASTIDELIEAVVSSYWELPMRTIDAAFLSLQGSLDDCIAQASDNNYKPRHMKNKRRSFGARVAFPCQFVALNAQSIS</sequence>
<evidence type="ECO:0000313" key="2">
    <source>
        <dbReference type="Proteomes" id="UP001165121"/>
    </source>
</evidence>
<gene>
    <name evidence="1" type="ORF">Pfra01_002749200</name>
</gene>
<dbReference type="PANTHER" id="PTHR47169">
    <property type="entry name" value="OS01G0541250 PROTEIN"/>
    <property type="match status" value="1"/>
</dbReference>
<dbReference type="InterPro" id="IPR036397">
    <property type="entry name" value="RNaseH_sf"/>
</dbReference>
<dbReference type="Gene3D" id="3.30.420.10">
    <property type="entry name" value="Ribonuclease H-like superfamily/Ribonuclease H"/>
    <property type="match status" value="1"/>
</dbReference>
<protein>
    <submittedName>
        <fullName evidence="1">Unnamed protein product</fullName>
    </submittedName>
</protein>
<comment type="caution">
    <text evidence="1">The sequence shown here is derived from an EMBL/GenBank/DDBJ whole genome shotgun (WGS) entry which is preliminary data.</text>
</comment>
<reference evidence="1" key="1">
    <citation type="submission" date="2023-04" db="EMBL/GenBank/DDBJ databases">
        <title>Phytophthora fragariaefolia NBRC 109709.</title>
        <authorList>
            <person name="Ichikawa N."/>
            <person name="Sato H."/>
            <person name="Tonouchi N."/>
        </authorList>
    </citation>
    <scope>NUCLEOTIDE SEQUENCE</scope>
    <source>
        <strain evidence="1">NBRC 109709</strain>
    </source>
</reference>
<keyword evidence="2" id="KW-1185">Reference proteome</keyword>
<name>A0A9W7D8V0_9STRA</name>
<dbReference type="OrthoDB" id="113327at2759"/>
<accession>A0A9W7D8V0</accession>
<dbReference type="AlphaFoldDB" id="A0A9W7D8V0"/>
<evidence type="ECO:0000313" key="1">
    <source>
        <dbReference type="EMBL" id="GMF62985.1"/>
    </source>
</evidence>
<dbReference type="Proteomes" id="UP001165121">
    <property type="component" value="Unassembled WGS sequence"/>
</dbReference>
<proteinExistence type="predicted"/>
<dbReference type="EMBL" id="BSXT01006751">
    <property type="protein sequence ID" value="GMF62985.1"/>
    <property type="molecule type" value="Genomic_DNA"/>
</dbReference>